<dbReference type="FunFam" id="3.40.47.10:FF:000029">
    <property type="entry name" value="3-oxoacyl-[acyl-carrier-protein] synthase 1"/>
    <property type="match status" value="1"/>
</dbReference>
<evidence type="ECO:0000256" key="1">
    <source>
        <dbReference type="ARBA" id="ARBA00008467"/>
    </source>
</evidence>
<accession>A0A918JI10</accession>
<dbReference type="SMART" id="SM00825">
    <property type="entry name" value="PKS_KS"/>
    <property type="match status" value="1"/>
</dbReference>
<name>A0A918JI10_9ACTN</name>
<keyword evidence="2 4" id="KW-0808">Transferase</keyword>
<reference evidence="6" key="2">
    <citation type="submission" date="2020-09" db="EMBL/GenBank/DDBJ databases">
        <authorList>
            <person name="Sun Q."/>
            <person name="Ohkuma M."/>
        </authorList>
    </citation>
    <scope>NUCLEOTIDE SEQUENCE</scope>
    <source>
        <strain evidence="6">JCM 4490</strain>
    </source>
</reference>
<dbReference type="SUPFAM" id="SSF53901">
    <property type="entry name" value="Thiolase-like"/>
    <property type="match status" value="2"/>
</dbReference>
<protein>
    <submittedName>
        <fullName evidence="6">3-oxoacyl-ACP synthase</fullName>
    </submittedName>
</protein>
<comment type="caution">
    <text evidence="6">The sequence shown here is derived from an EMBL/GenBank/DDBJ whole genome shotgun (WGS) entry which is preliminary data.</text>
</comment>
<dbReference type="InterPro" id="IPR018201">
    <property type="entry name" value="Ketoacyl_synth_AS"/>
</dbReference>
<dbReference type="PROSITE" id="PS00606">
    <property type="entry name" value="KS3_1"/>
    <property type="match status" value="1"/>
</dbReference>
<dbReference type="InterPro" id="IPR014030">
    <property type="entry name" value="Ketoacyl_synth_N"/>
</dbReference>
<dbReference type="PANTHER" id="PTHR11712:SF347">
    <property type="entry name" value="BETA KETOACYL-ACYL CARRIER PROTEIN SYNTHASE"/>
    <property type="match status" value="1"/>
</dbReference>
<evidence type="ECO:0000313" key="6">
    <source>
        <dbReference type="EMBL" id="GGW79621.1"/>
    </source>
</evidence>
<evidence type="ECO:0000256" key="4">
    <source>
        <dbReference type="RuleBase" id="RU003694"/>
    </source>
</evidence>
<dbReference type="InterPro" id="IPR016039">
    <property type="entry name" value="Thiolase-like"/>
</dbReference>
<dbReference type="PANTHER" id="PTHR11712">
    <property type="entry name" value="POLYKETIDE SYNTHASE-RELATED"/>
    <property type="match status" value="1"/>
</dbReference>
<reference evidence="6" key="1">
    <citation type="journal article" date="2014" name="Int. J. Syst. Evol. Microbiol.">
        <title>Complete genome sequence of Corynebacterium casei LMG S-19264T (=DSM 44701T), isolated from a smear-ripened cheese.</title>
        <authorList>
            <consortium name="US DOE Joint Genome Institute (JGI-PGF)"/>
            <person name="Walter F."/>
            <person name="Albersmeier A."/>
            <person name="Kalinowski J."/>
            <person name="Ruckert C."/>
        </authorList>
    </citation>
    <scope>NUCLEOTIDE SEQUENCE</scope>
    <source>
        <strain evidence="6">JCM 4490</strain>
    </source>
</reference>
<dbReference type="Pfam" id="PF02801">
    <property type="entry name" value="Ketoacyl-synt_C"/>
    <property type="match status" value="1"/>
</dbReference>
<evidence type="ECO:0000313" key="7">
    <source>
        <dbReference type="Proteomes" id="UP000620224"/>
    </source>
</evidence>
<organism evidence="6 7">
    <name type="scientific">Streptomyces lucensis JCM 4490</name>
    <dbReference type="NCBI Taxonomy" id="1306176"/>
    <lineage>
        <taxon>Bacteria</taxon>
        <taxon>Bacillati</taxon>
        <taxon>Actinomycetota</taxon>
        <taxon>Actinomycetes</taxon>
        <taxon>Kitasatosporales</taxon>
        <taxon>Streptomycetaceae</taxon>
        <taxon>Streptomyces</taxon>
    </lineage>
</organism>
<dbReference type="InterPro" id="IPR020841">
    <property type="entry name" value="PKS_Beta-ketoAc_synthase_dom"/>
</dbReference>
<dbReference type="InterPro" id="IPR000794">
    <property type="entry name" value="Beta-ketoacyl_synthase"/>
</dbReference>
<dbReference type="GO" id="GO:0006633">
    <property type="term" value="P:fatty acid biosynthetic process"/>
    <property type="evidence" value="ECO:0007669"/>
    <property type="project" value="InterPro"/>
</dbReference>
<gene>
    <name evidence="6" type="ORF">GCM10010503_66560</name>
</gene>
<dbReference type="AlphaFoldDB" id="A0A918JI10"/>
<dbReference type="Proteomes" id="UP000620224">
    <property type="component" value="Unassembled WGS sequence"/>
</dbReference>
<dbReference type="PROSITE" id="PS52004">
    <property type="entry name" value="KS3_2"/>
    <property type="match status" value="1"/>
</dbReference>
<dbReference type="GO" id="GO:0004315">
    <property type="term" value="F:3-oxoacyl-[acyl-carrier-protein] synthase activity"/>
    <property type="evidence" value="ECO:0007669"/>
    <property type="project" value="InterPro"/>
</dbReference>
<keyword evidence="3" id="KW-0012">Acyltransferase</keyword>
<dbReference type="CDD" id="cd00834">
    <property type="entry name" value="KAS_I_II"/>
    <property type="match status" value="1"/>
</dbReference>
<comment type="similarity">
    <text evidence="1 4">Belongs to the thiolase-like superfamily. Beta-ketoacyl-ACP synthases family.</text>
</comment>
<keyword evidence="7" id="KW-1185">Reference proteome</keyword>
<sequence length="412" mass="41238">MNTASAVAVTGLGMITPGGDGAAATWDRVCRGEPTAAPDPALRGQPVDFSCRLPEGTDLNRGALPRSAWRMSPVAKAAVSASHDAVLDAGHEPKSWDGERVGIVLGCGIGDVGLWHDQASRLSERGPAAVSPLTLPMALANMPVGEVALALGIRGPSLATNTACASGASALAVARGLLLSDACDIVLAGGTEMAIDPLPVAAFHRMGALSTRSHDVSGASCPFSPERDGFVASEGAAVLVLERADDAASRGARCRAILAGCGATTDAHHPTAPHPEGRGAEQALRRAISDAELGPGDIDHVNAHATSTPAGDAAEAAVISRVLPHGPTVTAPKGVLGHTFGAAGAIEAALTVLSIESGLVPPIANLKDPTAGLDLDCVTGAARPQQIRAAVSHSFGFGGHNVVLVLTSATAG</sequence>
<dbReference type="InterPro" id="IPR014031">
    <property type="entry name" value="Ketoacyl_synth_C"/>
</dbReference>
<proteinExistence type="inferred from homology"/>
<dbReference type="Pfam" id="PF00109">
    <property type="entry name" value="ketoacyl-synt"/>
    <property type="match status" value="1"/>
</dbReference>
<feature type="domain" description="Ketosynthase family 3 (KS3)" evidence="5">
    <location>
        <begin position="4"/>
        <end position="408"/>
    </location>
</feature>
<dbReference type="Gene3D" id="3.40.47.10">
    <property type="match status" value="2"/>
</dbReference>
<evidence type="ECO:0000259" key="5">
    <source>
        <dbReference type="PROSITE" id="PS52004"/>
    </source>
</evidence>
<evidence type="ECO:0000256" key="3">
    <source>
        <dbReference type="ARBA" id="ARBA00023315"/>
    </source>
</evidence>
<dbReference type="EMBL" id="BMUE01000023">
    <property type="protein sequence ID" value="GGW79621.1"/>
    <property type="molecule type" value="Genomic_DNA"/>
</dbReference>
<evidence type="ECO:0000256" key="2">
    <source>
        <dbReference type="ARBA" id="ARBA00022679"/>
    </source>
</evidence>